<comment type="catalytic activity">
    <reaction evidence="10 12">
        <text>5-[(5-phospho-1-deoxy-D-ribulos-1-ylimino)methylamino]-1-(5-phospho-beta-D-ribosyl)imidazole-4-carboxamide + L-glutamine = D-erythro-1-(imidazol-4-yl)glycerol 3-phosphate + 5-amino-1-(5-phospho-beta-D-ribosyl)imidazole-4-carboxamide + L-glutamate + H(+)</text>
        <dbReference type="Rhea" id="RHEA:24793"/>
        <dbReference type="ChEBI" id="CHEBI:15378"/>
        <dbReference type="ChEBI" id="CHEBI:29985"/>
        <dbReference type="ChEBI" id="CHEBI:58278"/>
        <dbReference type="ChEBI" id="CHEBI:58359"/>
        <dbReference type="ChEBI" id="CHEBI:58475"/>
        <dbReference type="ChEBI" id="CHEBI:58525"/>
        <dbReference type="EC" id="4.3.2.10"/>
    </reaction>
</comment>
<evidence type="ECO:0000256" key="6">
    <source>
        <dbReference type="ARBA" id="ARBA00022801"/>
    </source>
</evidence>
<dbReference type="CDD" id="cd01748">
    <property type="entry name" value="GATase1_IGP_Synthase"/>
    <property type="match status" value="1"/>
</dbReference>
<keyword evidence="6 12" id="KW-0378">Hydrolase</keyword>
<comment type="catalytic activity">
    <reaction evidence="11 12">
        <text>L-glutamine + H2O = L-glutamate + NH4(+)</text>
        <dbReference type="Rhea" id="RHEA:15889"/>
        <dbReference type="ChEBI" id="CHEBI:15377"/>
        <dbReference type="ChEBI" id="CHEBI:28938"/>
        <dbReference type="ChEBI" id="CHEBI:29985"/>
        <dbReference type="ChEBI" id="CHEBI:58359"/>
        <dbReference type="EC" id="3.5.1.2"/>
    </reaction>
</comment>
<feature type="active site" description="Nucleophile" evidence="12 13">
    <location>
        <position position="80"/>
    </location>
</feature>
<keyword evidence="4 12" id="KW-0963">Cytoplasm</keyword>
<name>A0A1F4Q4J1_UNCSA</name>
<dbReference type="FunFam" id="3.40.50.880:FF:000009">
    <property type="entry name" value="Imidazole glycerol phosphate synthase subunit HisH"/>
    <property type="match status" value="1"/>
</dbReference>
<keyword evidence="9 12" id="KW-0456">Lyase</keyword>
<evidence type="ECO:0000256" key="4">
    <source>
        <dbReference type="ARBA" id="ARBA00022490"/>
    </source>
</evidence>
<dbReference type="Proteomes" id="UP000178724">
    <property type="component" value="Unassembled WGS sequence"/>
</dbReference>
<dbReference type="SUPFAM" id="SSF52317">
    <property type="entry name" value="Class I glutamine amidotransferase-like"/>
    <property type="match status" value="1"/>
</dbReference>
<feature type="active site" evidence="12 13">
    <location>
        <position position="189"/>
    </location>
</feature>
<dbReference type="GO" id="GO:0000107">
    <property type="term" value="F:imidazoleglycerol-phosphate synthase activity"/>
    <property type="evidence" value="ECO:0007669"/>
    <property type="project" value="UniProtKB-UniRule"/>
</dbReference>
<dbReference type="PIRSF" id="PIRSF000495">
    <property type="entry name" value="Amidotransf_hisH"/>
    <property type="match status" value="1"/>
</dbReference>
<dbReference type="UniPathway" id="UPA00031">
    <property type="reaction ID" value="UER00010"/>
</dbReference>
<dbReference type="EMBL" id="METM01000003">
    <property type="protein sequence ID" value="OGB90878.1"/>
    <property type="molecule type" value="Genomic_DNA"/>
</dbReference>
<comment type="caution">
    <text evidence="15">The sequence shown here is derived from an EMBL/GenBank/DDBJ whole genome shotgun (WGS) entry which is preliminary data.</text>
</comment>
<dbReference type="PROSITE" id="PS51273">
    <property type="entry name" value="GATASE_TYPE_1"/>
    <property type="match status" value="1"/>
</dbReference>
<evidence type="ECO:0000256" key="10">
    <source>
        <dbReference type="ARBA" id="ARBA00047838"/>
    </source>
</evidence>
<comment type="pathway">
    <text evidence="2 12">Amino-acid biosynthesis; L-histidine biosynthesis; L-histidine from 5-phospho-alpha-D-ribose 1-diphosphate: step 5/9.</text>
</comment>
<evidence type="ECO:0000313" key="15">
    <source>
        <dbReference type="EMBL" id="OGB90878.1"/>
    </source>
</evidence>
<evidence type="ECO:0000256" key="8">
    <source>
        <dbReference type="ARBA" id="ARBA00023102"/>
    </source>
</evidence>
<evidence type="ECO:0000256" key="2">
    <source>
        <dbReference type="ARBA" id="ARBA00005091"/>
    </source>
</evidence>
<accession>A0A1F4Q4J1</accession>
<keyword evidence="15" id="KW-0808">Transferase</keyword>
<keyword evidence="8 12" id="KW-0368">Histidine biosynthesis</keyword>
<dbReference type="EC" id="3.5.1.2" evidence="12"/>
<proteinExistence type="inferred from homology"/>
<dbReference type="GO" id="GO:0000105">
    <property type="term" value="P:L-histidine biosynthetic process"/>
    <property type="evidence" value="ECO:0007669"/>
    <property type="project" value="UniProtKB-UniRule"/>
</dbReference>
<dbReference type="AlphaFoldDB" id="A0A1F4Q4J1"/>
<dbReference type="EC" id="4.3.2.10" evidence="12"/>
<dbReference type="InterPro" id="IPR010139">
    <property type="entry name" value="Imidazole-glycPsynth_HisH"/>
</dbReference>
<evidence type="ECO:0000313" key="16">
    <source>
        <dbReference type="Proteomes" id="UP000178724"/>
    </source>
</evidence>
<feature type="domain" description="Glutamine amidotransferase" evidence="14">
    <location>
        <begin position="5"/>
        <end position="202"/>
    </location>
</feature>
<dbReference type="GO" id="GO:0004359">
    <property type="term" value="F:glutaminase activity"/>
    <property type="evidence" value="ECO:0007669"/>
    <property type="project" value="UniProtKB-EC"/>
</dbReference>
<evidence type="ECO:0000256" key="3">
    <source>
        <dbReference type="ARBA" id="ARBA00011152"/>
    </source>
</evidence>
<dbReference type="PANTHER" id="PTHR42701">
    <property type="entry name" value="IMIDAZOLE GLYCEROL PHOSPHATE SYNTHASE SUBUNIT HISH"/>
    <property type="match status" value="1"/>
</dbReference>
<dbReference type="GO" id="GO:0016829">
    <property type="term" value="F:lyase activity"/>
    <property type="evidence" value="ECO:0007669"/>
    <property type="project" value="UniProtKB-KW"/>
</dbReference>
<organism evidence="15 16">
    <name type="scientific">candidate division WOR-1 bacterium RIFCSPHIGHO2_01_FULL_53_15</name>
    <dbReference type="NCBI Taxonomy" id="1802564"/>
    <lineage>
        <taxon>Bacteria</taxon>
        <taxon>Bacillati</taxon>
        <taxon>Saganbacteria</taxon>
    </lineage>
</organism>
<evidence type="ECO:0000256" key="11">
    <source>
        <dbReference type="ARBA" id="ARBA00049534"/>
    </source>
</evidence>
<dbReference type="HAMAP" id="MF_00278">
    <property type="entry name" value="HisH"/>
    <property type="match status" value="1"/>
</dbReference>
<dbReference type="Pfam" id="PF00117">
    <property type="entry name" value="GATase"/>
    <property type="match status" value="1"/>
</dbReference>
<dbReference type="InterPro" id="IPR029062">
    <property type="entry name" value="Class_I_gatase-like"/>
</dbReference>
<comment type="subcellular location">
    <subcellularLocation>
        <location evidence="1 12">Cytoplasm</location>
    </subcellularLocation>
</comment>
<evidence type="ECO:0000256" key="13">
    <source>
        <dbReference type="PIRSR" id="PIRSR000495-1"/>
    </source>
</evidence>
<dbReference type="PANTHER" id="PTHR42701:SF1">
    <property type="entry name" value="IMIDAZOLE GLYCEROL PHOSPHATE SYNTHASE SUBUNIT HISH"/>
    <property type="match status" value="1"/>
</dbReference>
<evidence type="ECO:0000256" key="1">
    <source>
        <dbReference type="ARBA" id="ARBA00004496"/>
    </source>
</evidence>
<feature type="active site" evidence="12 13">
    <location>
        <position position="187"/>
    </location>
</feature>
<reference evidence="15 16" key="1">
    <citation type="journal article" date="2016" name="Nat. Commun.">
        <title>Thousands of microbial genomes shed light on interconnected biogeochemical processes in an aquifer system.</title>
        <authorList>
            <person name="Anantharaman K."/>
            <person name="Brown C.T."/>
            <person name="Hug L.A."/>
            <person name="Sharon I."/>
            <person name="Castelle C.J."/>
            <person name="Probst A.J."/>
            <person name="Thomas B.C."/>
            <person name="Singh A."/>
            <person name="Wilkins M.J."/>
            <person name="Karaoz U."/>
            <person name="Brodie E.L."/>
            <person name="Williams K.H."/>
            <person name="Hubbard S.S."/>
            <person name="Banfield J.F."/>
        </authorList>
    </citation>
    <scope>NUCLEOTIDE SEQUENCE [LARGE SCALE GENOMIC DNA]</scope>
</reference>
<evidence type="ECO:0000256" key="7">
    <source>
        <dbReference type="ARBA" id="ARBA00022962"/>
    </source>
</evidence>
<evidence type="ECO:0000256" key="12">
    <source>
        <dbReference type="HAMAP-Rule" id="MF_00278"/>
    </source>
</evidence>
<dbReference type="NCBIfam" id="TIGR01855">
    <property type="entry name" value="IMP_synth_hisH"/>
    <property type="match status" value="1"/>
</dbReference>
<gene>
    <name evidence="12" type="primary">hisH</name>
    <name evidence="15" type="ORF">A2625_07555</name>
</gene>
<comment type="function">
    <text evidence="12">IGPS catalyzes the conversion of PRFAR and glutamine to IGP, AICAR and glutamate. The HisH subunit catalyzes the hydrolysis of glutamine to glutamate and ammonia as part of the synthesis of IGP and AICAR. The resulting ammonia molecule is channeled to the active site of HisF.</text>
</comment>
<sequence length="207" mass="22784">MSLAIIDYGAGNLRSVEKAFQKVGVDAEITKDKNTIRGAKGIVFPGVGSFDAAISELRTQALEGVVEEAIALGKPFLGICLGMQHLFETSEEGKARGLAILPGAVKKFNFSGTPWSNLSVPHMGWNRVLFKHKAPIFEGIEEGTMFYFAHSFYVDPKDEMIVATRTDYGIEFVSAVWKDNIYGLQFHPEKSGEAGLKLLRNFGHLTR</sequence>
<evidence type="ECO:0000259" key="14">
    <source>
        <dbReference type="Pfam" id="PF00117"/>
    </source>
</evidence>
<protein>
    <recommendedName>
        <fullName evidence="12">Imidazole glycerol phosphate synthase subunit HisH</fullName>
        <ecNumber evidence="12">4.3.2.10</ecNumber>
    </recommendedName>
    <alternativeName>
        <fullName evidence="12">IGP synthase glutaminase subunit</fullName>
        <ecNumber evidence="12">3.5.1.2</ecNumber>
    </alternativeName>
    <alternativeName>
        <fullName evidence="12">IGP synthase subunit HisH</fullName>
    </alternativeName>
    <alternativeName>
        <fullName evidence="12">ImGP synthase subunit HisH</fullName>
        <shortName evidence="12">IGPS subunit HisH</shortName>
    </alternativeName>
</protein>
<comment type="subunit">
    <text evidence="3 12">Heterodimer of HisH and HisF.</text>
</comment>
<keyword evidence="7 12" id="KW-0315">Glutamine amidotransferase</keyword>
<dbReference type="Gene3D" id="3.40.50.880">
    <property type="match status" value="1"/>
</dbReference>
<keyword evidence="5 12" id="KW-0028">Amino-acid biosynthesis</keyword>
<evidence type="ECO:0000256" key="9">
    <source>
        <dbReference type="ARBA" id="ARBA00023239"/>
    </source>
</evidence>
<dbReference type="GO" id="GO:0005737">
    <property type="term" value="C:cytoplasm"/>
    <property type="evidence" value="ECO:0007669"/>
    <property type="project" value="UniProtKB-SubCell"/>
</dbReference>
<dbReference type="InterPro" id="IPR017926">
    <property type="entry name" value="GATASE"/>
</dbReference>
<evidence type="ECO:0000256" key="5">
    <source>
        <dbReference type="ARBA" id="ARBA00022605"/>
    </source>
</evidence>